<evidence type="ECO:0000256" key="1">
    <source>
        <dbReference type="ARBA" id="ARBA00022555"/>
    </source>
</evidence>
<dbReference type="InterPro" id="IPR051270">
    <property type="entry name" value="Tyrosine-tRNA_ligase_regulator"/>
</dbReference>
<evidence type="ECO:0000256" key="2">
    <source>
        <dbReference type="ARBA" id="ARBA00022884"/>
    </source>
</evidence>
<dbReference type="InterPro" id="IPR036282">
    <property type="entry name" value="Glutathione-S-Trfase_C_sf"/>
</dbReference>
<evidence type="ECO:0000259" key="5">
    <source>
        <dbReference type="PROSITE" id="PS50886"/>
    </source>
</evidence>
<feature type="compositionally biased region" description="Gly residues" evidence="4">
    <location>
        <begin position="325"/>
        <end position="335"/>
    </location>
</feature>
<accession>A0ABD3R1R5</accession>
<dbReference type="InterPro" id="IPR002547">
    <property type="entry name" value="tRNA-bd_dom"/>
</dbReference>
<dbReference type="PROSITE" id="PS50886">
    <property type="entry name" value="TRBD"/>
    <property type="match status" value="1"/>
</dbReference>
<dbReference type="InterPro" id="IPR012340">
    <property type="entry name" value="NA-bd_OB-fold"/>
</dbReference>
<dbReference type="Pfam" id="PF01588">
    <property type="entry name" value="tRNA_bind"/>
    <property type="match status" value="1"/>
</dbReference>
<dbReference type="PANTHER" id="PTHR11586:SF33">
    <property type="entry name" value="AMINOACYL TRNA SYNTHASE COMPLEX-INTERACTING MULTIFUNCTIONAL PROTEIN 1"/>
    <property type="match status" value="1"/>
</dbReference>
<dbReference type="SUPFAM" id="SSF47616">
    <property type="entry name" value="GST C-terminal domain-like"/>
    <property type="match status" value="1"/>
</dbReference>
<dbReference type="EMBL" id="JALLPB020000763">
    <property type="protein sequence ID" value="KAL3806652.1"/>
    <property type="molecule type" value="Genomic_DNA"/>
</dbReference>
<keyword evidence="2 3" id="KW-0694">RNA-binding</keyword>
<keyword evidence="1 3" id="KW-0820">tRNA-binding</keyword>
<name>A0ABD3R1R5_9STRA</name>
<dbReference type="Gene3D" id="2.40.50.140">
    <property type="entry name" value="Nucleic acid-binding proteins"/>
    <property type="match status" value="1"/>
</dbReference>
<dbReference type="GO" id="GO:0000049">
    <property type="term" value="F:tRNA binding"/>
    <property type="evidence" value="ECO:0007669"/>
    <property type="project" value="UniProtKB-UniRule"/>
</dbReference>
<dbReference type="SUPFAM" id="SSF50249">
    <property type="entry name" value="Nucleic acid-binding proteins"/>
    <property type="match status" value="1"/>
</dbReference>
<dbReference type="FunFam" id="2.40.50.140:FF:000225">
    <property type="entry name" value="tyrosine--tRNA ligase, cytoplasmic"/>
    <property type="match status" value="1"/>
</dbReference>
<comment type="caution">
    <text evidence="6">The sequence shown here is derived from an EMBL/GenBank/DDBJ whole genome shotgun (WGS) entry which is preliminary data.</text>
</comment>
<dbReference type="Gene3D" id="1.20.1050.130">
    <property type="match status" value="1"/>
</dbReference>
<gene>
    <name evidence="6" type="ORF">ACHAXA_001954</name>
</gene>
<dbReference type="Proteomes" id="UP001530377">
    <property type="component" value="Unassembled WGS sequence"/>
</dbReference>
<evidence type="ECO:0000256" key="4">
    <source>
        <dbReference type="SAM" id="MobiDB-lite"/>
    </source>
</evidence>
<reference evidence="6 7" key="1">
    <citation type="submission" date="2024-10" db="EMBL/GenBank/DDBJ databases">
        <title>Updated reference genomes for cyclostephanoid diatoms.</title>
        <authorList>
            <person name="Roberts W.R."/>
            <person name="Alverson A.J."/>
        </authorList>
    </citation>
    <scope>NUCLEOTIDE SEQUENCE [LARGE SCALE GENOMIC DNA]</scope>
    <source>
        <strain evidence="6 7">AJA228-03</strain>
    </source>
</reference>
<sequence>MTGANVVARSALASITVPSLIGSSDPLVALVVALCPPYQTKVVITKKSKKNDPPLSLTVGPDVLHQRNSILRSLCGSGLHHALDDAPLLLLGGHSARSTGGASPISALALAGISSWMSLASSVREDDGYDVPTLLYQLDAYLASRSFVVPSPSPTLADLDLYLAILSRVSGNELENILMGSGPGGGSVNVRRWLGQCGSTLEDLMIVAIENSEHSGAPVPVIPEGLPHSTAHTSPTFYYGDEDDIEDGGAVVVSTKVASAATIAKIKGEDGSAERGSGGDTVGVGGATAGDGITDDQRTASAEKRAKKSADKANKAKGQAKPKNEGGGGGGGGGTAPESSSQPTISALDIRVGRIVKAWEHESSEKLYCEEVDVGESTPRKIASGLRSFYKLDEMQNRTVLVLCNLKARNLGGFPSHGMVLCASNDDHTCVEFAIPPDGSVVGERVRFDGYDGEPEAENKIAKKKIFEAIAPDLRTDDSGDVVWRGTKGYTSSGVCRAVNGMANAHVS</sequence>
<feature type="compositionally biased region" description="Basic and acidic residues" evidence="4">
    <location>
        <begin position="295"/>
        <end position="314"/>
    </location>
</feature>
<organism evidence="6 7">
    <name type="scientific">Cyclostephanos tholiformis</name>
    <dbReference type="NCBI Taxonomy" id="382380"/>
    <lineage>
        <taxon>Eukaryota</taxon>
        <taxon>Sar</taxon>
        <taxon>Stramenopiles</taxon>
        <taxon>Ochrophyta</taxon>
        <taxon>Bacillariophyta</taxon>
        <taxon>Coscinodiscophyceae</taxon>
        <taxon>Thalassiosirophycidae</taxon>
        <taxon>Stephanodiscales</taxon>
        <taxon>Stephanodiscaceae</taxon>
        <taxon>Cyclostephanos</taxon>
    </lineage>
</organism>
<evidence type="ECO:0000313" key="7">
    <source>
        <dbReference type="Proteomes" id="UP001530377"/>
    </source>
</evidence>
<proteinExistence type="predicted"/>
<evidence type="ECO:0000256" key="3">
    <source>
        <dbReference type="PROSITE-ProRule" id="PRU00209"/>
    </source>
</evidence>
<feature type="compositionally biased region" description="Gly residues" evidence="4">
    <location>
        <begin position="276"/>
        <end position="289"/>
    </location>
</feature>
<dbReference type="CDD" id="cd02799">
    <property type="entry name" value="tRNA_bind_EMAP-II_like"/>
    <property type="match status" value="1"/>
</dbReference>
<evidence type="ECO:0000313" key="6">
    <source>
        <dbReference type="EMBL" id="KAL3806652.1"/>
    </source>
</evidence>
<keyword evidence="7" id="KW-1185">Reference proteome</keyword>
<feature type="region of interest" description="Disordered" evidence="4">
    <location>
        <begin position="269"/>
        <end position="347"/>
    </location>
</feature>
<dbReference type="AlphaFoldDB" id="A0ABD3R1R5"/>
<protein>
    <recommendedName>
        <fullName evidence="5">tRNA-binding domain-containing protein</fullName>
    </recommendedName>
</protein>
<feature type="domain" description="TRNA-binding" evidence="5">
    <location>
        <begin position="344"/>
        <end position="447"/>
    </location>
</feature>
<dbReference type="PANTHER" id="PTHR11586">
    <property type="entry name" value="TRNA-AMINOACYLATION COFACTOR ARC1 FAMILY MEMBER"/>
    <property type="match status" value="1"/>
</dbReference>